<organism evidence="2 3">
    <name type="scientific">Thanatephorus cucumeris (strain AG1-IA)</name>
    <name type="common">Rice sheath blight fungus</name>
    <name type="synonym">Rhizoctonia solani</name>
    <dbReference type="NCBI Taxonomy" id="983506"/>
    <lineage>
        <taxon>Eukaryota</taxon>
        <taxon>Fungi</taxon>
        <taxon>Dikarya</taxon>
        <taxon>Basidiomycota</taxon>
        <taxon>Agaricomycotina</taxon>
        <taxon>Agaricomycetes</taxon>
        <taxon>Cantharellales</taxon>
        <taxon>Ceratobasidiaceae</taxon>
        <taxon>Rhizoctonia</taxon>
        <taxon>Rhizoctonia solani AG-1</taxon>
    </lineage>
</organism>
<evidence type="ECO:0000313" key="3">
    <source>
        <dbReference type="Proteomes" id="UP000011668"/>
    </source>
</evidence>
<reference evidence="2 3" key="1">
    <citation type="journal article" date="2013" name="Nat. Commun.">
        <title>The evolution and pathogenic mechanisms of the rice sheath blight pathogen.</title>
        <authorList>
            <person name="Zheng A."/>
            <person name="Lin R."/>
            <person name="Xu L."/>
            <person name="Qin P."/>
            <person name="Tang C."/>
            <person name="Ai P."/>
            <person name="Zhang D."/>
            <person name="Liu Y."/>
            <person name="Sun Z."/>
            <person name="Feng H."/>
            <person name="Wang Y."/>
            <person name="Chen Y."/>
            <person name="Liang X."/>
            <person name="Fu R."/>
            <person name="Li Q."/>
            <person name="Zhang J."/>
            <person name="Yu X."/>
            <person name="Xie Z."/>
            <person name="Ding L."/>
            <person name="Guan P."/>
            <person name="Tang J."/>
            <person name="Liang Y."/>
            <person name="Wang S."/>
            <person name="Deng Q."/>
            <person name="Li S."/>
            <person name="Zhu J."/>
            <person name="Wang L."/>
            <person name="Liu H."/>
            <person name="Li P."/>
        </authorList>
    </citation>
    <scope>NUCLEOTIDE SEQUENCE [LARGE SCALE GENOMIC DNA]</scope>
    <source>
        <strain evidence="3">AG-1 IA</strain>
    </source>
</reference>
<accession>L8WD78</accession>
<dbReference type="Proteomes" id="UP000011668">
    <property type="component" value="Unassembled WGS sequence"/>
</dbReference>
<proteinExistence type="predicted"/>
<evidence type="ECO:0000313" key="2">
    <source>
        <dbReference type="EMBL" id="ELU36136.1"/>
    </source>
</evidence>
<feature type="region of interest" description="Disordered" evidence="1">
    <location>
        <begin position="79"/>
        <end position="101"/>
    </location>
</feature>
<gene>
    <name evidence="2" type="ORF">AG1IA_09834</name>
</gene>
<evidence type="ECO:0000256" key="1">
    <source>
        <dbReference type="SAM" id="MobiDB-lite"/>
    </source>
</evidence>
<dbReference type="HOGENOM" id="CLU_2293591_0_0_1"/>
<keyword evidence="3" id="KW-1185">Reference proteome</keyword>
<sequence>MYPAIFLVQAAQGPGQSPTTLNLHSLEASRVYDRGQAHTHQNPSYDGRHASITDCTVFVRNSTEFLDWDWGFEPLGRDTLNAGAAEPETPYFDDSAPKAAE</sequence>
<name>L8WD78_THACA</name>
<comment type="caution">
    <text evidence="2">The sequence shown here is derived from an EMBL/GenBank/DDBJ whole genome shotgun (WGS) entry which is preliminary data.</text>
</comment>
<protein>
    <submittedName>
        <fullName evidence="2">Uncharacterized protein</fullName>
    </submittedName>
</protein>
<dbReference type="AlphaFoldDB" id="L8WD78"/>
<dbReference type="EMBL" id="AFRT01004207">
    <property type="protein sequence ID" value="ELU36136.1"/>
    <property type="molecule type" value="Genomic_DNA"/>
</dbReference>